<evidence type="ECO:0000256" key="5">
    <source>
        <dbReference type="SAM" id="Phobius"/>
    </source>
</evidence>
<feature type="transmembrane region" description="Helical" evidence="5">
    <location>
        <begin position="84"/>
        <end position="102"/>
    </location>
</feature>
<name>A0A1H2GWV8_9PSED</name>
<organism evidence="7 8">
    <name type="scientific">Pseudomonas pohangensis</name>
    <dbReference type="NCBI Taxonomy" id="364197"/>
    <lineage>
        <taxon>Bacteria</taxon>
        <taxon>Pseudomonadati</taxon>
        <taxon>Pseudomonadota</taxon>
        <taxon>Gammaproteobacteria</taxon>
        <taxon>Pseudomonadales</taxon>
        <taxon>Pseudomonadaceae</taxon>
        <taxon>Pseudomonas</taxon>
    </lineage>
</organism>
<protein>
    <submittedName>
        <fullName evidence="7">Sulfate permease, SulP family</fullName>
    </submittedName>
</protein>
<dbReference type="InterPro" id="IPR011547">
    <property type="entry name" value="SLC26A/SulP_dom"/>
</dbReference>
<keyword evidence="8" id="KW-1185">Reference proteome</keyword>
<comment type="subcellular location">
    <subcellularLocation>
        <location evidence="1">Membrane</location>
        <topology evidence="1">Multi-pass membrane protein</topology>
    </subcellularLocation>
</comment>
<dbReference type="EMBL" id="LT629785">
    <property type="protein sequence ID" value="SDU24120.1"/>
    <property type="molecule type" value="Genomic_DNA"/>
</dbReference>
<sequence length="506" mass="54020">MTGLTPADLRTNILSGITVSLALVPEAIAFALVAQVSPLTGLYAAFFICLITAVLGGRPGMISGATGALAVVMVSLVVQHGAEYLFATVVLMGCLQLLFAAFKLGKFIRLVPHPVMLGFVNGLAIVIFLAQFGHFQSLDSTGQSVWLSGSALYVMLGLIALTIAIIYLLPRLTTMIPSSLGAILLVAGLVAAFGIETKTVGDMGSIAGGLPMLHLPQVPLNLETLYIIFPYALILAAIGLIETLLTLNLIDAMTDTRGKPNRECMAQGLANITGGFFATMGGCAMIGQSMININNGARHRLSGIVAALFLLGFILFLSQWIEMIPLAALIGLMFVVCEKTFAWGSLQTLRKISREDAITVIGVTVITVLTDLAVAVLAGVVFAALVFAWQHAKQIIAHSRIDANGWKVYELQGTLFFASAANFAGLFDPKGDPQHVVIEFRQARVVDHSAVEAIDALAARYLSEGKILHLRHLSPDCLELLGRAKDMVEVNEFEDPHYHIADNKLG</sequence>
<feature type="transmembrane region" description="Helical" evidence="5">
    <location>
        <begin position="114"/>
        <end position="133"/>
    </location>
</feature>
<dbReference type="InterPro" id="IPR052706">
    <property type="entry name" value="Membrane-Transporter-like"/>
</dbReference>
<dbReference type="GO" id="GO:0016020">
    <property type="term" value="C:membrane"/>
    <property type="evidence" value="ECO:0007669"/>
    <property type="project" value="UniProtKB-SubCell"/>
</dbReference>
<dbReference type="OrthoDB" id="9771198at2"/>
<dbReference type="InterPro" id="IPR002645">
    <property type="entry name" value="STAS_dom"/>
</dbReference>
<evidence type="ECO:0000256" key="3">
    <source>
        <dbReference type="ARBA" id="ARBA00022989"/>
    </source>
</evidence>
<evidence type="ECO:0000313" key="7">
    <source>
        <dbReference type="EMBL" id="SDU24120.1"/>
    </source>
</evidence>
<evidence type="ECO:0000259" key="6">
    <source>
        <dbReference type="PROSITE" id="PS50801"/>
    </source>
</evidence>
<dbReference type="InterPro" id="IPR036513">
    <property type="entry name" value="STAS_dom_sf"/>
</dbReference>
<feature type="domain" description="STAS" evidence="6">
    <location>
        <begin position="408"/>
        <end position="506"/>
    </location>
</feature>
<dbReference type="Gene3D" id="3.30.750.24">
    <property type="entry name" value="STAS domain"/>
    <property type="match status" value="1"/>
</dbReference>
<proteinExistence type="predicted"/>
<dbReference type="STRING" id="364197.SAMN05216296_2600"/>
<evidence type="ECO:0000256" key="2">
    <source>
        <dbReference type="ARBA" id="ARBA00022692"/>
    </source>
</evidence>
<evidence type="ECO:0000313" key="8">
    <source>
        <dbReference type="Proteomes" id="UP000243232"/>
    </source>
</evidence>
<feature type="transmembrane region" description="Helical" evidence="5">
    <location>
        <begin position="145"/>
        <end position="169"/>
    </location>
</feature>
<feature type="transmembrane region" description="Helical" evidence="5">
    <location>
        <begin position="303"/>
        <end position="336"/>
    </location>
</feature>
<dbReference type="AlphaFoldDB" id="A0A1H2GWV8"/>
<dbReference type="SUPFAM" id="SSF52091">
    <property type="entry name" value="SpoIIaa-like"/>
    <property type="match status" value="1"/>
</dbReference>
<reference evidence="8" key="1">
    <citation type="submission" date="2016-10" db="EMBL/GenBank/DDBJ databases">
        <authorList>
            <person name="Varghese N."/>
            <person name="Submissions S."/>
        </authorList>
    </citation>
    <scope>NUCLEOTIDE SEQUENCE [LARGE SCALE GENOMIC DNA]</scope>
    <source>
        <strain evidence="8">DSM 17875</strain>
    </source>
</reference>
<keyword evidence="4 5" id="KW-0472">Membrane</keyword>
<dbReference type="PANTHER" id="PTHR43310">
    <property type="entry name" value="SULFATE TRANSPORTER YBAR-RELATED"/>
    <property type="match status" value="1"/>
</dbReference>
<feature type="transmembrane region" description="Helical" evidence="5">
    <location>
        <begin position="12"/>
        <end position="33"/>
    </location>
</feature>
<dbReference type="CDD" id="cd07042">
    <property type="entry name" value="STAS_SulP_like_sulfate_transporter"/>
    <property type="match status" value="1"/>
</dbReference>
<feature type="transmembrane region" description="Helical" evidence="5">
    <location>
        <begin position="357"/>
        <end position="389"/>
    </location>
</feature>
<keyword evidence="3 5" id="KW-1133">Transmembrane helix</keyword>
<keyword evidence="2 5" id="KW-0812">Transmembrane</keyword>
<feature type="transmembrane region" description="Helical" evidence="5">
    <location>
        <begin position="176"/>
        <end position="195"/>
    </location>
</feature>
<feature type="transmembrane region" description="Helical" evidence="5">
    <location>
        <begin position="225"/>
        <end position="247"/>
    </location>
</feature>
<dbReference type="PROSITE" id="PS50801">
    <property type="entry name" value="STAS"/>
    <property type="match status" value="1"/>
</dbReference>
<feature type="transmembrane region" description="Helical" evidence="5">
    <location>
        <begin position="61"/>
        <end position="78"/>
    </location>
</feature>
<evidence type="ECO:0000256" key="1">
    <source>
        <dbReference type="ARBA" id="ARBA00004141"/>
    </source>
</evidence>
<accession>A0A1H2GWV8</accession>
<dbReference type="Proteomes" id="UP000243232">
    <property type="component" value="Chromosome I"/>
</dbReference>
<feature type="transmembrane region" description="Helical" evidence="5">
    <location>
        <begin position="268"/>
        <end position="291"/>
    </location>
</feature>
<dbReference type="Pfam" id="PF00916">
    <property type="entry name" value="Sulfate_transp"/>
    <property type="match status" value="1"/>
</dbReference>
<feature type="transmembrane region" description="Helical" evidence="5">
    <location>
        <begin position="39"/>
        <end position="56"/>
    </location>
</feature>
<dbReference type="RefSeq" id="WP_090196039.1">
    <property type="nucleotide sequence ID" value="NZ_LT629785.1"/>
</dbReference>
<gene>
    <name evidence="7" type="ORF">SAMN05216296_2600</name>
</gene>
<dbReference type="PANTHER" id="PTHR43310:SF1">
    <property type="entry name" value="SULFATE TRANSPORTER YBAR-RELATED"/>
    <property type="match status" value="1"/>
</dbReference>
<dbReference type="Pfam" id="PF01740">
    <property type="entry name" value="STAS"/>
    <property type="match status" value="1"/>
</dbReference>
<evidence type="ECO:0000256" key="4">
    <source>
        <dbReference type="ARBA" id="ARBA00023136"/>
    </source>
</evidence>